<dbReference type="OrthoDB" id="4250055at2"/>
<accession>A0A0P4RCN5</accession>
<proteinExistence type="predicted"/>
<evidence type="ECO:0000313" key="1">
    <source>
        <dbReference type="EMBL" id="GAO10866.1"/>
    </source>
</evidence>
<gene>
    <name evidence="1" type="ORF">TPA0598_07_05900</name>
</gene>
<name>A0A0P4RCN5_9ACTN</name>
<reference evidence="1 2" key="2">
    <citation type="journal article" date="2015" name="Stand. Genomic Sci.">
        <title>Draft genome sequence of marine-derived Streptomyces sp. TP-A0598, a producer of anti-MRSA antibiotic lydicamycins.</title>
        <authorList>
            <person name="Komaki H."/>
            <person name="Ichikawa N."/>
            <person name="Hosoyama A."/>
            <person name="Fujita N."/>
            <person name="Igarashi Y."/>
        </authorList>
    </citation>
    <scope>NUCLEOTIDE SEQUENCE [LARGE SCALE GENOMIC DNA]</scope>
    <source>
        <strain evidence="1 2">NBRC 110027</strain>
    </source>
</reference>
<dbReference type="EMBL" id="BBNO01000007">
    <property type="protein sequence ID" value="GAO10866.1"/>
    <property type="molecule type" value="Genomic_DNA"/>
</dbReference>
<comment type="caution">
    <text evidence="1">The sequence shown here is derived from an EMBL/GenBank/DDBJ whole genome shotgun (WGS) entry which is preliminary data.</text>
</comment>
<dbReference type="Proteomes" id="UP000048965">
    <property type="component" value="Unassembled WGS sequence"/>
</dbReference>
<dbReference type="AlphaFoldDB" id="A0A0P4RCN5"/>
<sequence>MTETHQKAQTVRAVFRAEAFVRNGRWHLEIASLDREPETGDTEALLVTLWPVEDTPDGSGFPAGPLGVQLHENGFALADPDHGTGGWTPTGDRGHYSAACYPTGDTTA</sequence>
<keyword evidence="2" id="KW-1185">Reference proteome</keyword>
<protein>
    <submittedName>
        <fullName evidence="1">Uncharacterized protein</fullName>
    </submittedName>
</protein>
<reference evidence="2" key="1">
    <citation type="submission" date="2014-09" db="EMBL/GenBank/DDBJ databases">
        <title>Whole genome shotgun sequence of Streptomyces sp. NBRC 110027.</title>
        <authorList>
            <person name="Komaki H."/>
            <person name="Ichikawa N."/>
            <person name="Katano-Makiyama Y."/>
            <person name="Hosoyama A."/>
            <person name="Hashimoto M."/>
            <person name="Uohara A."/>
            <person name="Kitahashi Y."/>
            <person name="Ohji S."/>
            <person name="Kimura A."/>
            <person name="Yamazoe A."/>
            <person name="Igarashi Y."/>
            <person name="Fujita N."/>
        </authorList>
    </citation>
    <scope>NUCLEOTIDE SEQUENCE [LARGE SCALE GENOMIC DNA]</scope>
    <source>
        <strain evidence="2">NBRC 110027</strain>
    </source>
</reference>
<evidence type="ECO:0000313" key="2">
    <source>
        <dbReference type="Proteomes" id="UP000048965"/>
    </source>
</evidence>
<dbReference type="RefSeq" id="WP_042158538.1">
    <property type="nucleotide sequence ID" value="NZ_BBNO01000007.1"/>
</dbReference>
<organism evidence="1 2">
    <name type="scientific">Streptomyces lydicamycinicus</name>
    <dbReference type="NCBI Taxonomy" id="1546107"/>
    <lineage>
        <taxon>Bacteria</taxon>
        <taxon>Bacillati</taxon>
        <taxon>Actinomycetota</taxon>
        <taxon>Actinomycetes</taxon>
        <taxon>Kitasatosporales</taxon>
        <taxon>Streptomycetaceae</taxon>
        <taxon>Streptomyces</taxon>
    </lineage>
</organism>